<feature type="compositionally biased region" description="Basic residues" evidence="1">
    <location>
        <begin position="256"/>
        <end position="267"/>
    </location>
</feature>
<proteinExistence type="predicted"/>
<evidence type="ECO:0000256" key="2">
    <source>
        <dbReference type="SAM" id="Phobius"/>
    </source>
</evidence>
<accession>E2AUG5</accession>
<feature type="transmembrane region" description="Helical" evidence="2">
    <location>
        <begin position="6"/>
        <end position="26"/>
    </location>
</feature>
<evidence type="ECO:0000313" key="3">
    <source>
        <dbReference type="EMBL" id="EFN62924.1"/>
    </source>
</evidence>
<gene>
    <name evidence="3" type="ORF">EAG_15817</name>
</gene>
<evidence type="ECO:0000256" key="1">
    <source>
        <dbReference type="SAM" id="MobiDB-lite"/>
    </source>
</evidence>
<dbReference type="EMBL" id="GL442820">
    <property type="protein sequence ID" value="EFN62924.1"/>
    <property type="molecule type" value="Genomic_DNA"/>
</dbReference>
<dbReference type="InParanoid" id="E2AUG5"/>
<keyword evidence="2" id="KW-1133">Transmembrane helix</keyword>
<dbReference type="AlphaFoldDB" id="E2AUG5"/>
<name>E2AUG5_CAMFO</name>
<organism evidence="4">
    <name type="scientific">Camponotus floridanus</name>
    <name type="common">Florida carpenter ant</name>
    <dbReference type="NCBI Taxonomy" id="104421"/>
    <lineage>
        <taxon>Eukaryota</taxon>
        <taxon>Metazoa</taxon>
        <taxon>Ecdysozoa</taxon>
        <taxon>Arthropoda</taxon>
        <taxon>Hexapoda</taxon>
        <taxon>Insecta</taxon>
        <taxon>Pterygota</taxon>
        <taxon>Neoptera</taxon>
        <taxon>Endopterygota</taxon>
        <taxon>Hymenoptera</taxon>
        <taxon>Apocrita</taxon>
        <taxon>Aculeata</taxon>
        <taxon>Formicoidea</taxon>
        <taxon>Formicidae</taxon>
        <taxon>Formicinae</taxon>
        <taxon>Camponotus</taxon>
    </lineage>
</organism>
<sequence length="377" mass="42859">MVRVLYIIIELLLIAIVAALLVEDYGGVTTRGSERLRVEAPVLISVTTALRFYGFPRAPPPPPPRQSKPITVDAHAVAAWPECDREFEKIMACTSVIYASGRGGDGVTISLTTTRDVKYRPPLVNSSRTATSISISSRVGPDMDISKITSYNFNRKIKQPSQYRDNLLIFSVYSENHLRQVTLTQPASKQTALEQLLLVSFMIDTSKTVKMLAICALLSGELAGSNPIKSRKAIKRLNRRRVNGKPRSLFRETRREKRGSRRRNDRRCRRVEERDDRGAAIGIGVEDLLITNQCVKKHCHGSFIKFGYEVREFARRAAKLTFLRKIHRPREEDRLTSIVTLVQHSFEHLCSHELLVDCMKKIMLSILYLISKMHRND</sequence>
<keyword evidence="2" id="KW-0472">Membrane</keyword>
<dbReference type="Proteomes" id="UP000000311">
    <property type="component" value="Unassembled WGS sequence"/>
</dbReference>
<keyword evidence="2" id="KW-0812">Transmembrane</keyword>
<evidence type="ECO:0000313" key="4">
    <source>
        <dbReference type="Proteomes" id="UP000000311"/>
    </source>
</evidence>
<protein>
    <submittedName>
        <fullName evidence="3">Uncharacterized protein</fullName>
    </submittedName>
</protein>
<keyword evidence="4" id="KW-1185">Reference proteome</keyword>
<feature type="region of interest" description="Disordered" evidence="1">
    <location>
        <begin position="245"/>
        <end position="267"/>
    </location>
</feature>
<reference evidence="3 4" key="1">
    <citation type="journal article" date="2010" name="Science">
        <title>Genomic comparison of the ants Camponotus floridanus and Harpegnathos saltator.</title>
        <authorList>
            <person name="Bonasio R."/>
            <person name="Zhang G."/>
            <person name="Ye C."/>
            <person name="Mutti N.S."/>
            <person name="Fang X."/>
            <person name="Qin N."/>
            <person name="Donahue G."/>
            <person name="Yang P."/>
            <person name="Li Q."/>
            <person name="Li C."/>
            <person name="Zhang P."/>
            <person name="Huang Z."/>
            <person name="Berger S.L."/>
            <person name="Reinberg D."/>
            <person name="Wang J."/>
            <person name="Liebig J."/>
        </authorList>
    </citation>
    <scope>NUCLEOTIDE SEQUENCE [LARGE SCALE GENOMIC DNA]</scope>
    <source>
        <strain evidence="4">C129</strain>
    </source>
</reference>